<dbReference type="Proteomes" id="UP001497457">
    <property type="component" value="Chromosome 31b"/>
</dbReference>
<dbReference type="InterPro" id="IPR056016">
    <property type="entry name" value="DUF7595"/>
</dbReference>
<evidence type="ECO:0000313" key="4">
    <source>
        <dbReference type="Proteomes" id="UP001497457"/>
    </source>
</evidence>
<name>A0ABC9D5K7_9POAL</name>
<gene>
    <name evidence="3" type="ORF">URODEC1_LOCUS81661</name>
</gene>
<dbReference type="PANTHER" id="PTHR35828">
    <property type="entry name" value="OS08G0203800 PROTEIN-RELATED"/>
    <property type="match status" value="1"/>
</dbReference>
<reference evidence="3" key="1">
    <citation type="submission" date="2024-10" db="EMBL/GenBank/DDBJ databases">
        <authorList>
            <person name="Ryan C."/>
        </authorList>
    </citation>
    <scope>NUCLEOTIDE SEQUENCE [LARGE SCALE GENOMIC DNA]</scope>
</reference>
<organism evidence="3 4">
    <name type="scientific">Urochloa decumbens</name>
    <dbReference type="NCBI Taxonomy" id="240449"/>
    <lineage>
        <taxon>Eukaryota</taxon>
        <taxon>Viridiplantae</taxon>
        <taxon>Streptophyta</taxon>
        <taxon>Embryophyta</taxon>
        <taxon>Tracheophyta</taxon>
        <taxon>Spermatophyta</taxon>
        <taxon>Magnoliopsida</taxon>
        <taxon>Liliopsida</taxon>
        <taxon>Poales</taxon>
        <taxon>Poaceae</taxon>
        <taxon>PACMAD clade</taxon>
        <taxon>Panicoideae</taxon>
        <taxon>Panicodae</taxon>
        <taxon>Paniceae</taxon>
        <taxon>Melinidinae</taxon>
        <taxon>Urochloa</taxon>
    </lineage>
</organism>
<dbReference type="InterPro" id="IPR036047">
    <property type="entry name" value="F-box-like_dom_sf"/>
</dbReference>
<evidence type="ECO:0008006" key="5">
    <source>
        <dbReference type="Google" id="ProtNLM"/>
    </source>
</evidence>
<dbReference type="Pfam" id="PF24523">
    <property type="entry name" value="DUF7595"/>
    <property type="match status" value="1"/>
</dbReference>
<dbReference type="Gene3D" id="1.20.1280.50">
    <property type="match status" value="1"/>
</dbReference>
<accession>A0ABC9D5K7</accession>
<evidence type="ECO:0000259" key="2">
    <source>
        <dbReference type="Pfam" id="PF24523"/>
    </source>
</evidence>
<dbReference type="InterPro" id="IPR001810">
    <property type="entry name" value="F-box_dom"/>
</dbReference>
<feature type="domain" description="DUF7595" evidence="2">
    <location>
        <begin position="146"/>
        <end position="318"/>
    </location>
</feature>
<dbReference type="PANTHER" id="PTHR35828:SF16">
    <property type="entry name" value="F-BOX DOMAIN-CONTAINING PROTEIN"/>
    <property type="match status" value="1"/>
</dbReference>
<dbReference type="AlphaFoldDB" id="A0ABC9D5K7"/>
<dbReference type="EMBL" id="OZ075141">
    <property type="protein sequence ID" value="CAL5031426.1"/>
    <property type="molecule type" value="Genomic_DNA"/>
</dbReference>
<dbReference type="SUPFAM" id="SSF81383">
    <property type="entry name" value="F-box domain"/>
    <property type="match status" value="1"/>
</dbReference>
<dbReference type="Pfam" id="PF12937">
    <property type="entry name" value="F-box-like"/>
    <property type="match status" value="1"/>
</dbReference>
<sequence>MDTDLWASLPSDLLVEVLRRLAITAVVRCAGACRPWRRSIIGKASSLQPSCPVWFKQYDKLLSSRDGFLLLGGGSESMASDLCLLGAGSGSCRSIPAAALGAFRTCTYTLVTDDGGADGSVAVWVLFVRQEVDIKRGLIHQIFFSASSEWGPVKRSARFEKGVDRADMRLSSNDMVVCRGSIYCLVHLYGHRRPRRPPKWCVFAINVRTEQTWTMELPEKCKVPGPYTFNRLFLATSEHNRLSLLIHQVSDRHQIEVWVLIGDSEWTLRRAINMRSLIPDCPIEGRIRLIILGFCQRNGCLFVDFDHKDLLIDINTGSLRPTGRVCIDRVSKYPYEIDWSTYLSKMKYF</sequence>
<keyword evidence="4" id="KW-1185">Reference proteome</keyword>
<evidence type="ECO:0000259" key="1">
    <source>
        <dbReference type="Pfam" id="PF12937"/>
    </source>
</evidence>
<protein>
    <recommendedName>
        <fullName evidence="5">F-box domain-containing protein</fullName>
    </recommendedName>
</protein>
<evidence type="ECO:0000313" key="3">
    <source>
        <dbReference type="EMBL" id="CAL5031426.1"/>
    </source>
</evidence>
<proteinExistence type="predicted"/>
<feature type="domain" description="F-box" evidence="1">
    <location>
        <begin position="6"/>
        <end position="39"/>
    </location>
</feature>